<dbReference type="SUPFAM" id="SSF56672">
    <property type="entry name" value="DNA/RNA polymerases"/>
    <property type="match status" value="1"/>
</dbReference>
<dbReference type="Proteomes" id="UP001239994">
    <property type="component" value="Unassembled WGS sequence"/>
</dbReference>
<dbReference type="EMBL" id="JAROKS010000014">
    <property type="protein sequence ID" value="KAK1797060.1"/>
    <property type="molecule type" value="Genomic_DNA"/>
</dbReference>
<keyword evidence="3" id="KW-1185">Reference proteome</keyword>
<reference evidence="2" key="1">
    <citation type="submission" date="2023-03" db="EMBL/GenBank/DDBJ databases">
        <title>Electrophorus voltai genome.</title>
        <authorList>
            <person name="Bian C."/>
        </authorList>
    </citation>
    <scope>NUCLEOTIDE SEQUENCE</scope>
    <source>
        <strain evidence="2">CB-2022</strain>
        <tissue evidence="2">Muscle</tissue>
    </source>
</reference>
<evidence type="ECO:0000313" key="3">
    <source>
        <dbReference type="Proteomes" id="UP001239994"/>
    </source>
</evidence>
<proteinExistence type="predicted"/>
<name>A0AAD8ZGD8_9TELE</name>
<sequence>MQHPDPEEPFVVEVDTETGVGAVLSQHIGKPPILHPVTYYSCKLLPAERNYDVGSRELLAVKSAVEEWRHWLDGLFFNRCNFQITSRPGSWNAKPDVLFGMYEVSISELVIDRFRILPTEFIIGAVQWDFEELRGPHGCYLLVRFSITSCSPVDVAE</sequence>
<comment type="caution">
    <text evidence="2">The sequence shown here is derived from an EMBL/GenBank/DDBJ whole genome shotgun (WGS) entry which is preliminary data.</text>
</comment>
<dbReference type="AlphaFoldDB" id="A0AAD8ZGD8"/>
<dbReference type="InterPro" id="IPR041577">
    <property type="entry name" value="RT_RNaseH_2"/>
</dbReference>
<protein>
    <recommendedName>
        <fullName evidence="1">Reverse transcriptase/retrotransposon-derived protein RNase H-like domain-containing protein</fullName>
    </recommendedName>
</protein>
<evidence type="ECO:0000313" key="2">
    <source>
        <dbReference type="EMBL" id="KAK1797060.1"/>
    </source>
</evidence>
<gene>
    <name evidence="2" type="ORF">P4O66_008456</name>
</gene>
<evidence type="ECO:0000259" key="1">
    <source>
        <dbReference type="Pfam" id="PF17919"/>
    </source>
</evidence>
<feature type="domain" description="Reverse transcriptase/retrotransposon-derived protein RNase H-like" evidence="1">
    <location>
        <begin position="1"/>
        <end position="74"/>
    </location>
</feature>
<organism evidence="2 3">
    <name type="scientific">Electrophorus voltai</name>
    <dbReference type="NCBI Taxonomy" id="2609070"/>
    <lineage>
        <taxon>Eukaryota</taxon>
        <taxon>Metazoa</taxon>
        <taxon>Chordata</taxon>
        <taxon>Craniata</taxon>
        <taxon>Vertebrata</taxon>
        <taxon>Euteleostomi</taxon>
        <taxon>Actinopterygii</taxon>
        <taxon>Neopterygii</taxon>
        <taxon>Teleostei</taxon>
        <taxon>Ostariophysi</taxon>
        <taxon>Gymnotiformes</taxon>
        <taxon>Gymnotoidei</taxon>
        <taxon>Gymnotidae</taxon>
        <taxon>Electrophorus</taxon>
    </lineage>
</organism>
<dbReference type="PANTHER" id="PTHR34072:SF42">
    <property type="entry name" value="INTEGRASE CATALYTIC DOMAIN-CONTAINING PROTEIN"/>
    <property type="match status" value="1"/>
</dbReference>
<dbReference type="PANTHER" id="PTHR34072">
    <property type="entry name" value="ENZYMATIC POLYPROTEIN-RELATED"/>
    <property type="match status" value="1"/>
</dbReference>
<dbReference type="Gene3D" id="3.10.20.370">
    <property type="match status" value="1"/>
</dbReference>
<dbReference type="Pfam" id="PF17919">
    <property type="entry name" value="RT_RNaseH_2"/>
    <property type="match status" value="1"/>
</dbReference>
<dbReference type="InterPro" id="IPR043502">
    <property type="entry name" value="DNA/RNA_pol_sf"/>
</dbReference>
<accession>A0AAD8ZGD8</accession>